<sequence>VSTKQCHNWRYLFFGKTIGGTLDLKVIGDLRLALVGASGGFTVYNIAWLIVHITISSHVTLHSQSYLRWLQIRVASSTCWQAAEVASHLWFQSKLG</sequence>
<name>A0A2P5DP37_PARAD</name>
<dbReference type="EMBL" id="JXTB01000025">
    <property type="protein sequence ID" value="PON75049.1"/>
    <property type="molecule type" value="Genomic_DNA"/>
</dbReference>
<protein>
    <submittedName>
        <fullName evidence="1">Uncharacterized protein</fullName>
    </submittedName>
</protein>
<gene>
    <name evidence="1" type="ORF">PanWU01x14_044010</name>
</gene>
<dbReference type="AlphaFoldDB" id="A0A2P5DP37"/>
<evidence type="ECO:0000313" key="1">
    <source>
        <dbReference type="EMBL" id="PON75049.1"/>
    </source>
</evidence>
<evidence type="ECO:0000313" key="2">
    <source>
        <dbReference type="Proteomes" id="UP000237105"/>
    </source>
</evidence>
<organism evidence="1 2">
    <name type="scientific">Parasponia andersonii</name>
    <name type="common">Sponia andersonii</name>
    <dbReference type="NCBI Taxonomy" id="3476"/>
    <lineage>
        <taxon>Eukaryota</taxon>
        <taxon>Viridiplantae</taxon>
        <taxon>Streptophyta</taxon>
        <taxon>Embryophyta</taxon>
        <taxon>Tracheophyta</taxon>
        <taxon>Spermatophyta</taxon>
        <taxon>Magnoliopsida</taxon>
        <taxon>eudicotyledons</taxon>
        <taxon>Gunneridae</taxon>
        <taxon>Pentapetalae</taxon>
        <taxon>rosids</taxon>
        <taxon>fabids</taxon>
        <taxon>Rosales</taxon>
        <taxon>Cannabaceae</taxon>
        <taxon>Parasponia</taxon>
    </lineage>
</organism>
<dbReference type="Proteomes" id="UP000237105">
    <property type="component" value="Unassembled WGS sequence"/>
</dbReference>
<keyword evidence="2" id="KW-1185">Reference proteome</keyword>
<proteinExistence type="predicted"/>
<accession>A0A2P5DP37</accession>
<dbReference type="OrthoDB" id="10560251at2759"/>
<feature type="non-terminal residue" evidence="1">
    <location>
        <position position="1"/>
    </location>
</feature>
<reference evidence="2" key="1">
    <citation type="submission" date="2016-06" db="EMBL/GenBank/DDBJ databases">
        <title>Parallel loss of symbiosis genes in relatives of nitrogen-fixing non-legume Parasponia.</title>
        <authorList>
            <person name="Van Velzen R."/>
            <person name="Holmer R."/>
            <person name="Bu F."/>
            <person name="Rutten L."/>
            <person name="Van Zeijl A."/>
            <person name="Liu W."/>
            <person name="Santuari L."/>
            <person name="Cao Q."/>
            <person name="Sharma T."/>
            <person name="Shen D."/>
            <person name="Roswanjaya Y."/>
            <person name="Wardhani T."/>
            <person name="Kalhor M.S."/>
            <person name="Jansen J."/>
            <person name="Van den Hoogen J."/>
            <person name="Gungor B."/>
            <person name="Hartog M."/>
            <person name="Hontelez J."/>
            <person name="Verver J."/>
            <person name="Yang W.-C."/>
            <person name="Schijlen E."/>
            <person name="Repin R."/>
            <person name="Schilthuizen M."/>
            <person name="Schranz E."/>
            <person name="Heidstra R."/>
            <person name="Miyata K."/>
            <person name="Fedorova E."/>
            <person name="Kohlen W."/>
            <person name="Bisseling T."/>
            <person name="Smit S."/>
            <person name="Geurts R."/>
        </authorList>
    </citation>
    <scope>NUCLEOTIDE SEQUENCE [LARGE SCALE GENOMIC DNA]</scope>
    <source>
        <strain evidence="2">cv. WU1-14</strain>
    </source>
</reference>
<comment type="caution">
    <text evidence="1">The sequence shown here is derived from an EMBL/GenBank/DDBJ whole genome shotgun (WGS) entry which is preliminary data.</text>
</comment>